<name>A0ABR4AX81_9LECA</name>
<dbReference type="Proteomes" id="UP001590951">
    <property type="component" value="Unassembled WGS sequence"/>
</dbReference>
<evidence type="ECO:0000313" key="2">
    <source>
        <dbReference type="EMBL" id="KAL2049562.1"/>
    </source>
</evidence>
<comment type="caution">
    <text evidence="2">The sequence shown here is derived from an EMBL/GenBank/DDBJ whole genome shotgun (WGS) entry which is preliminary data.</text>
</comment>
<feature type="region of interest" description="Disordered" evidence="1">
    <location>
        <begin position="144"/>
        <end position="197"/>
    </location>
</feature>
<feature type="compositionally biased region" description="Polar residues" evidence="1">
    <location>
        <begin position="147"/>
        <end position="163"/>
    </location>
</feature>
<evidence type="ECO:0000313" key="3">
    <source>
        <dbReference type="Proteomes" id="UP001590951"/>
    </source>
</evidence>
<dbReference type="EMBL" id="JBHFEH010000061">
    <property type="protein sequence ID" value="KAL2049562.1"/>
    <property type="molecule type" value="Genomic_DNA"/>
</dbReference>
<organism evidence="2 3">
    <name type="scientific">Lepraria finkii</name>
    <dbReference type="NCBI Taxonomy" id="1340010"/>
    <lineage>
        <taxon>Eukaryota</taxon>
        <taxon>Fungi</taxon>
        <taxon>Dikarya</taxon>
        <taxon>Ascomycota</taxon>
        <taxon>Pezizomycotina</taxon>
        <taxon>Lecanoromycetes</taxon>
        <taxon>OSLEUM clade</taxon>
        <taxon>Lecanoromycetidae</taxon>
        <taxon>Lecanorales</taxon>
        <taxon>Lecanorineae</taxon>
        <taxon>Stereocaulaceae</taxon>
        <taxon>Lepraria</taxon>
    </lineage>
</organism>
<sequence length="197" mass="22046">MANTNEFDERWHQFWDSTPETKQDFTDLELNQWLNPDYFTEPDTNANMEHAGDQAQAQAQILSPPLYAAFTDRDGLQNHESAQRSEDQAVQPNWSEAELRSAVRTLQLELENRTKRIELMSEYLDELQPWTFLIGSLVHGSDERHTGISNPTGGQFNPASPTSKKTDMTGVSKWDSGRGSEGDIPAFGAKDATGGKG</sequence>
<keyword evidence="3" id="KW-1185">Reference proteome</keyword>
<reference evidence="2 3" key="1">
    <citation type="submission" date="2024-09" db="EMBL/GenBank/DDBJ databases">
        <title>Rethinking Asexuality: The Enigmatic Case of Functional Sexual Genes in Lepraria (Stereocaulaceae).</title>
        <authorList>
            <person name="Doellman M."/>
            <person name="Sun Y."/>
            <person name="Barcenas-Pena A."/>
            <person name="Lumbsch H.T."/>
            <person name="Grewe F."/>
        </authorList>
    </citation>
    <scope>NUCLEOTIDE SEQUENCE [LARGE SCALE GENOMIC DNA]</scope>
    <source>
        <strain evidence="2 3">Grewe 0041</strain>
    </source>
</reference>
<protein>
    <submittedName>
        <fullName evidence="2">Uncharacterized protein</fullName>
    </submittedName>
</protein>
<evidence type="ECO:0000256" key="1">
    <source>
        <dbReference type="SAM" id="MobiDB-lite"/>
    </source>
</evidence>
<gene>
    <name evidence="2" type="ORF">ABVK25_010141</name>
</gene>
<proteinExistence type="predicted"/>
<accession>A0ABR4AX81</accession>